<name>A0A9E5MPF5_9GAMM</name>
<evidence type="ECO:0000256" key="6">
    <source>
        <dbReference type="ARBA" id="ARBA00023315"/>
    </source>
</evidence>
<comment type="subcellular location">
    <subcellularLocation>
        <location evidence="1">Cell inner membrane</location>
    </subcellularLocation>
</comment>
<accession>A0A9E5MPF5</accession>
<evidence type="ECO:0000256" key="1">
    <source>
        <dbReference type="ARBA" id="ARBA00004533"/>
    </source>
</evidence>
<evidence type="ECO:0000313" key="8">
    <source>
        <dbReference type="EMBL" id="NHO67934.1"/>
    </source>
</evidence>
<evidence type="ECO:0000256" key="3">
    <source>
        <dbReference type="ARBA" id="ARBA00022519"/>
    </source>
</evidence>
<keyword evidence="9" id="KW-1185">Reference proteome</keyword>
<evidence type="ECO:0000256" key="7">
    <source>
        <dbReference type="SAM" id="Phobius"/>
    </source>
</evidence>
<keyword evidence="4" id="KW-0808">Transferase</keyword>
<proteinExistence type="predicted"/>
<dbReference type="CDD" id="cd07984">
    <property type="entry name" value="LPLAT_LABLAT-like"/>
    <property type="match status" value="1"/>
</dbReference>
<dbReference type="RefSeq" id="WP_167191459.1">
    <property type="nucleotide sequence ID" value="NZ_JAAONZ010000022.1"/>
</dbReference>
<organism evidence="8 9">
    <name type="scientific">Pseudomaricurvus hydrocarbonicus</name>
    <dbReference type="NCBI Taxonomy" id="1470433"/>
    <lineage>
        <taxon>Bacteria</taxon>
        <taxon>Pseudomonadati</taxon>
        <taxon>Pseudomonadota</taxon>
        <taxon>Gammaproteobacteria</taxon>
        <taxon>Cellvibrionales</taxon>
        <taxon>Cellvibrionaceae</taxon>
        <taxon>Pseudomaricurvus</taxon>
    </lineage>
</organism>
<keyword evidence="7" id="KW-0812">Transmembrane</keyword>
<evidence type="ECO:0000256" key="5">
    <source>
        <dbReference type="ARBA" id="ARBA00023136"/>
    </source>
</evidence>
<dbReference type="PANTHER" id="PTHR30606">
    <property type="entry name" value="LIPID A BIOSYNTHESIS LAUROYL ACYLTRANSFERASE"/>
    <property type="match status" value="1"/>
</dbReference>
<protein>
    <submittedName>
        <fullName evidence="8">Lysophospholipid acyltransferase family protein</fullName>
    </submittedName>
</protein>
<keyword evidence="7" id="KW-1133">Transmembrane helix</keyword>
<comment type="caution">
    <text evidence="8">The sequence shown here is derived from an EMBL/GenBank/DDBJ whole genome shotgun (WGS) entry which is preliminary data.</text>
</comment>
<keyword evidence="3" id="KW-0997">Cell inner membrane</keyword>
<dbReference type="GO" id="GO:0005886">
    <property type="term" value="C:plasma membrane"/>
    <property type="evidence" value="ECO:0007669"/>
    <property type="project" value="UniProtKB-SubCell"/>
</dbReference>
<reference evidence="8" key="1">
    <citation type="submission" date="2020-03" db="EMBL/GenBank/DDBJ databases">
        <authorList>
            <person name="Guo F."/>
        </authorList>
    </citation>
    <scope>NUCLEOTIDE SEQUENCE</scope>
    <source>
        <strain evidence="8">JCM 30134</strain>
    </source>
</reference>
<keyword evidence="6 8" id="KW-0012">Acyltransferase</keyword>
<dbReference type="AlphaFoldDB" id="A0A9E5MPF5"/>
<dbReference type="GO" id="GO:0016746">
    <property type="term" value="F:acyltransferase activity"/>
    <property type="evidence" value="ECO:0007669"/>
    <property type="project" value="UniProtKB-KW"/>
</dbReference>
<dbReference type="GO" id="GO:0009247">
    <property type="term" value="P:glycolipid biosynthetic process"/>
    <property type="evidence" value="ECO:0007669"/>
    <property type="project" value="UniProtKB-ARBA"/>
</dbReference>
<dbReference type="InterPro" id="IPR004960">
    <property type="entry name" value="LipA_acyltrans"/>
</dbReference>
<gene>
    <name evidence="8" type="ORF">G8770_20495</name>
</gene>
<evidence type="ECO:0000256" key="4">
    <source>
        <dbReference type="ARBA" id="ARBA00022679"/>
    </source>
</evidence>
<feature type="transmembrane region" description="Helical" evidence="7">
    <location>
        <begin position="30"/>
        <end position="50"/>
    </location>
</feature>
<evidence type="ECO:0000256" key="2">
    <source>
        <dbReference type="ARBA" id="ARBA00022475"/>
    </source>
</evidence>
<evidence type="ECO:0000313" key="9">
    <source>
        <dbReference type="Proteomes" id="UP000787472"/>
    </source>
</evidence>
<dbReference type="Proteomes" id="UP000787472">
    <property type="component" value="Unassembled WGS sequence"/>
</dbReference>
<dbReference type="EMBL" id="JAAONZ010000022">
    <property type="protein sequence ID" value="NHO67934.1"/>
    <property type="molecule type" value="Genomic_DNA"/>
</dbReference>
<dbReference type="PANTHER" id="PTHR30606:SF10">
    <property type="entry name" value="PHOSPHATIDYLINOSITOL MANNOSIDE ACYLTRANSFERASE"/>
    <property type="match status" value="1"/>
</dbReference>
<keyword evidence="5 7" id="KW-0472">Membrane</keyword>
<dbReference type="PIRSF" id="PIRSF026649">
    <property type="entry name" value="MsbB"/>
    <property type="match status" value="1"/>
</dbReference>
<keyword evidence="2" id="KW-1003">Cell membrane</keyword>
<dbReference type="Pfam" id="PF03279">
    <property type="entry name" value="Lip_A_acyltrans"/>
    <property type="match status" value="1"/>
</dbReference>
<sequence length="311" mass="34255">MSDSTTSPDERSTGDRFKEFLGISLLKGSAWLPLPVSRSLGAAVGWLAYVSRNRMYQVTRENLTLCFPDLSEAERRRLTRASLLETGKMLLETGAVWLKDQAWLKRHVLKVHNLELLEQGMAAGKGVILLGPHLGNWEVLGLYVSDLPKATFLYQPPDSAKLEQIIRDGREKAGAHLVPTNRKGVLALLKALKAGGFTGILPDQVPDAAGGEFAPFYGVPALTMTLVNNLRQRLGCAVFAGYAERVPGGFEIHFIEAAAGIDADDPAVALAALNKTVERCVNQIPAQYQWEYKRFRKQPAGMPKRYKKKQA</sequence>